<dbReference type="InterPro" id="IPR051543">
    <property type="entry name" value="Serine_Peptidase_S9A"/>
</dbReference>
<dbReference type="Gene3D" id="2.130.10.120">
    <property type="entry name" value="Prolyl oligopeptidase, N-terminal domain"/>
    <property type="match status" value="1"/>
</dbReference>
<dbReference type="PROSITE" id="PS51257">
    <property type="entry name" value="PROKAR_LIPOPROTEIN"/>
    <property type="match status" value="1"/>
</dbReference>
<comment type="similarity">
    <text evidence="1">Belongs to the peptidase S9A family.</text>
</comment>
<dbReference type="AlphaFoldDB" id="A0A382H2W2"/>
<evidence type="ECO:0000259" key="2">
    <source>
        <dbReference type="Pfam" id="PF02897"/>
    </source>
</evidence>
<gene>
    <name evidence="3" type="ORF">METZ01_LOCUS233645</name>
</gene>
<dbReference type="EMBL" id="UINC01058482">
    <property type="protein sequence ID" value="SVB80791.1"/>
    <property type="molecule type" value="Genomic_DNA"/>
</dbReference>
<accession>A0A382H2W2</accession>
<name>A0A382H2W2_9ZZZZ</name>
<dbReference type="GO" id="GO:0004252">
    <property type="term" value="F:serine-type endopeptidase activity"/>
    <property type="evidence" value="ECO:0007669"/>
    <property type="project" value="InterPro"/>
</dbReference>
<evidence type="ECO:0000313" key="3">
    <source>
        <dbReference type="EMBL" id="SVB80791.1"/>
    </source>
</evidence>
<dbReference type="Pfam" id="PF02897">
    <property type="entry name" value="Peptidase_S9_N"/>
    <property type="match status" value="1"/>
</dbReference>
<dbReference type="PANTHER" id="PTHR11757:SF19">
    <property type="entry name" value="PROLYL ENDOPEPTIDASE-LIKE"/>
    <property type="match status" value="1"/>
</dbReference>
<organism evidence="3">
    <name type="scientific">marine metagenome</name>
    <dbReference type="NCBI Taxonomy" id="408172"/>
    <lineage>
        <taxon>unclassified sequences</taxon>
        <taxon>metagenomes</taxon>
        <taxon>ecological metagenomes</taxon>
    </lineage>
</organism>
<feature type="domain" description="Peptidase S9A N-terminal" evidence="2">
    <location>
        <begin position="36"/>
        <end position="217"/>
    </location>
</feature>
<sequence length="255" mass="28990">MKLGDWAQLTFLTRFGSFILLILLAGCSQKMHDLPVAEKHPAITDWHGELRTDNYLYMADADHPATQDYIRAERSYSEEIFQEWRSLRREIHSELNQLLPEATGTPAVQLGDFLYWREVVPGAQYPIFYRRALSVERPRETVLDTNLLARSSAYYSLGDFSVSPDGQWVAFTEDSTGEQDYRLRIMEIASGRELDAVEGPVGASIAWLADKALYYLAGGRQVASLAAFSGVSTPVYEESDPSFHLHLRLSRDRQY</sequence>
<proteinExistence type="inferred from homology"/>
<dbReference type="InterPro" id="IPR023302">
    <property type="entry name" value="Pept_S9A_N"/>
</dbReference>
<protein>
    <recommendedName>
        <fullName evidence="2">Peptidase S9A N-terminal domain-containing protein</fullName>
    </recommendedName>
</protein>
<dbReference type="SUPFAM" id="SSF50993">
    <property type="entry name" value="Peptidase/esterase 'gauge' domain"/>
    <property type="match status" value="1"/>
</dbReference>
<evidence type="ECO:0000256" key="1">
    <source>
        <dbReference type="ARBA" id="ARBA00005228"/>
    </source>
</evidence>
<feature type="non-terminal residue" evidence="3">
    <location>
        <position position="255"/>
    </location>
</feature>
<reference evidence="3" key="1">
    <citation type="submission" date="2018-05" db="EMBL/GenBank/DDBJ databases">
        <authorList>
            <person name="Lanie J.A."/>
            <person name="Ng W.-L."/>
            <person name="Kazmierczak K.M."/>
            <person name="Andrzejewski T.M."/>
            <person name="Davidsen T.M."/>
            <person name="Wayne K.J."/>
            <person name="Tettelin H."/>
            <person name="Glass J.I."/>
            <person name="Rusch D."/>
            <person name="Podicherti R."/>
            <person name="Tsui H.-C.T."/>
            <person name="Winkler M.E."/>
        </authorList>
    </citation>
    <scope>NUCLEOTIDE SEQUENCE</scope>
</reference>
<dbReference type="PANTHER" id="PTHR11757">
    <property type="entry name" value="PROTEASE FAMILY S9A OLIGOPEPTIDASE"/>
    <property type="match status" value="1"/>
</dbReference>